<feature type="transmembrane region" description="Helical" evidence="1">
    <location>
        <begin position="21"/>
        <end position="41"/>
    </location>
</feature>
<sequence length="161" mass="16650">MIVRSGGGGRRAIDPGRATRIRSAAVPLGLGSWVLALVLAASAGNIAVTWVPQAPLLGMTIGTHGALAIVTVLFGVNVIALRSRVSPGWLDIGVATRIRRNLLVLGNFGLLLACLGWLTLGVAAGETAISTPVLVVEFLLPAVLVAYTGLVAVLVSRWTRI</sequence>
<keyword evidence="1" id="KW-0472">Membrane</keyword>
<dbReference type="EMBL" id="VMNW02000008">
    <property type="protein sequence ID" value="KAA9164069.1"/>
    <property type="molecule type" value="Genomic_DNA"/>
</dbReference>
<evidence type="ECO:0000313" key="2">
    <source>
        <dbReference type="EMBL" id="KAA9164069.1"/>
    </source>
</evidence>
<organism evidence="2 3">
    <name type="scientific">Amycolatopsis acidicola</name>
    <dbReference type="NCBI Taxonomy" id="2596893"/>
    <lineage>
        <taxon>Bacteria</taxon>
        <taxon>Bacillati</taxon>
        <taxon>Actinomycetota</taxon>
        <taxon>Actinomycetes</taxon>
        <taxon>Pseudonocardiales</taxon>
        <taxon>Pseudonocardiaceae</taxon>
        <taxon>Amycolatopsis</taxon>
    </lineage>
</organism>
<keyword evidence="3" id="KW-1185">Reference proteome</keyword>
<keyword evidence="1" id="KW-0812">Transmembrane</keyword>
<feature type="transmembrane region" description="Helical" evidence="1">
    <location>
        <begin position="102"/>
        <end position="123"/>
    </location>
</feature>
<proteinExistence type="predicted"/>
<comment type="caution">
    <text evidence="2">The sequence shown here is derived from an EMBL/GenBank/DDBJ whole genome shotgun (WGS) entry which is preliminary data.</text>
</comment>
<name>A0A5N0VCG9_9PSEU</name>
<reference evidence="2" key="1">
    <citation type="submission" date="2019-09" db="EMBL/GenBank/DDBJ databases">
        <authorList>
            <person name="Teo W.F.A."/>
            <person name="Duangmal K."/>
        </authorList>
    </citation>
    <scope>NUCLEOTIDE SEQUENCE [LARGE SCALE GENOMIC DNA]</scope>
    <source>
        <strain evidence="2">K81G1</strain>
    </source>
</reference>
<keyword evidence="1" id="KW-1133">Transmembrane helix</keyword>
<evidence type="ECO:0000313" key="3">
    <source>
        <dbReference type="Proteomes" id="UP000319769"/>
    </source>
</evidence>
<evidence type="ECO:0000256" key="1">
    <source>
        <dbReference type="SAM" id="Phobius"/>
    </source>
</evidence>
<gene>
    <name evidence="2" type="ORF">FPZ12_008110</name>
</gene>
<accession>A0A5N0VCG9</accession>
<dbReference type="AlphaFoldDB" id="A0A5N0VCG9"/>
<feature type="transmembrane region" description="Helical" evidence="1">
    <location>
        <begin position="129"/>
        <end position="155"/>
    </location>
</feature>
<protein>
    <submittedName>
        <fullName evidence="2">Uncharacterized protein</fullName>
    </submittedName>
</protein>
<dbReference type="OrthoDB" id="9998683at2"/>
<dbReference type="Proteomes" id="UP000319769">
    <property type="component" value="Unassembled WGS sequence"/>
</dbReference>
<feature type="transmembrane region" description="Helical" evidence="1">
    <location>
        <begin position="61"/>
        <end position="81"/>
    </location>
</feature>